<evidence type="ECO:0000256" key="1">
    <source>
        <dbReference type="SAM" id="Phobius"/>
    </source>
</evidence>
<organism evidence="2 3">
    <name type="scientific">Pirellula staleyi (strain ATCC 27377 / DSM 6068 / ICPB 4128)</name>
    <name type="common">Pirella staleyi</name>
    <dbReference type="NCBI Taxonomy" id="530564"/>
    <lineage>
        <taxon>Bacteria</taxon>
        <taxon>Pseudomonadati</taxon>
        <taxon>Planctomycetota</taxon>
        <taxon>Planctomycetia</taxon>
        <taxon>Pirellulales</taxon>
        <taxon>Pirellulaceae</taxon>
        <taxon>Pirellula</taxon>
    </lineage>
</organism>
<dbReference type="EMBL" id="CP001848">
    <property type="protein sequence ID" value="ADB18968.1"/>
    <property type="molecule type" value="Genomic_DNA"/>
</dbReference>
<dbReference type="OrthoDB" id="251120at2"/>
<feature type="transmembrane region" description="Helical" evidence="1">
    <location>
        <begin position="445"/>
        <end position="464"/>
    </location>
</feature>
<sequence>MSDDRHALSTGQDAARFRWIIYLLLIFLSSGTMLARIMQVRSPSRSDPSPLLSANDRSRWCTIRALVDHGTYAIDNIMFKPDGSRNRAWHTIDAVKHRGADGREHYYSSKPTLYTTLLAAPYWVIKNVSGATLEKRTFDVVRTMLIIVNLLPLVLAMFILARLAEHWGTSHFDRIVVVATFAFGTPLTTFVVTLNNHLPAAITLVFAIAAARPMLEGKSAPLWRYFLAGLFAAATLANELPALSFLVLLGAVLLLQDWKRTLLGYVPAIAIIAAGMFGTNLVAHGSWRTPYAHRSDGPLLATIDSASQTDLDAQRVPAGLLQLASDHAAEPLKARTMILEREPARRWILWDFDTQQRFALVMRDDGSAIELRAWDNWYDYAGSYWTRERLEGVDRGEASRLVYFFHCTFGHHGLFSLAPILLISAIGALLWLGNFNLQQRRLTSGLALSTVLLTVVCLAFYISRPLIDRNYGGVCCCLRWMLWLAPLWMLVMFPALARAEKKFSLVVVVLFLLAASVFSAQYATANPWSHPWIYDYWMQLGWIAH</sequence>
<reference evidence="2 3" key="1">
    <citation type="journal article" date="2009" name="Stand. Genomic Sci.">
        <title>Complete genome sequence of Pirellula staleyi type strain (ATCC 27377).</title>
        <authorList>
            <person name="Clum A."/>
            <person name="Tindall B.J."/>
            <person name="Sikorski J."/>
            <person name="Ivanova N."/>
            <person name="Mavrommatis K."/>
            <person name="Lucas S."/>
            <person name="Glavina del Rio T."/>
            <person name="Nolan M."/>
            <person name="Chen F."/>
            <person name="Tice H."/>
            <person name="Pitluck S."/>
            <person name="Cheng J.F."/>
            <person name="Chertkov O."/>
            <person name="Brettin T."/>
            <person name="Han C."/>
            <person name="Detter J.C."/>
            <person name="Kuske C."/>
            <person name="Bruce D."/>
            <person name="Goodwin L."/>
            <person name="Ovchinikova G."/>
            <person name="Pati A."/>
            <person name="Mikhailova N."/>
            <person name="Chen A."/>
            <person name="Palaniappan K."/>
            <person name="Land M."/>
            <person name="Hauser L."/>
            <person name="Chang Y.J."/>
            <person name="Jeffries C.D."/>
            <person name="Chain P."/>
            <person name="Rohde M."/>
            <person name="Goker M."/>
            <person name="Bristow J."/>
            <person name="Eisen J.A."/>
            <person name="Markowitz V."/>
            <person name="Hugenholtz P."/>
            <person name="Kyrpides N.C."/>
            <person name="Klenk H.P."/>
            <person name="Lapidus A."/>
        </authorList>
    </citation>
    <scope>NUCLEOTIDE SEQUENCE [LARGE SCALE GENOMIC DNA]</scope>
    <source>
        <strain evidence="3">ATCC 27377 / DSM 6068 / ICPB 4128</strain>
    </source>
</reference>
<feature type="transmembrane region" description="Helical" evidence="1">
    <location>
        <begin position="227"/>
        <end position="255"/>
    </location>
</feature>
<protein>
    <recommendedName>
        <fullName evidence="4">Glycosyltransferase RgtA/B/C/D-like domain-containing protein</fullName>
    </recommendedName>
</protein>
<accession>D2R506</accession>
<dbReference type="HOGENOM" id="CLU_519420_0_0_0"/>
<feature type="transmembrane region" description="Helical" evidence="1">
    <location>
        <begin position="503"/>
        <end position="523"/>
    </location>
</feature>
<gene>
    <name evidence="2" type="ordered locus">Psta_4321</name>
</gene>
<name>D2R506_PIRSD</name>
<dbReference type="eggNOG" id="ENOG502ZASI">
    <property type="taxonomic scope" value="Bacteria"/>
</dbReference>
<feature type="transmembrane region" description="Helical" evidence="1">
    <location>
        <begin position="175"/>
        <end position="193"/>
    </location>
</feature>
<keyword evidence="1" id="KW-1133">Transmembrane helix</keyword>
<dbReference type="STRING" id="530564.Psta_4321"/>
<proteinExistence type="predicted"/>
<dbReference type="AlphaFoldDB" id="D2R506"/>
<keyword evidence="1" id="KW-0812">Transmembrane</keyword>
<dbReference type="Proteomes" id="UP000001887">
    <property type="component" value="Chromosome"/>
</dbReference>
<dbReference type="KEGG" id="psl:Psta_4321"/>
<feature type="transmembrane region" description="Helical" evidence="1">
    <location>
        <begin position="20"/>
        <end position="38"/>
    </location>
</feature>
<feature type="transmembrane region" description="Helical" evidence="1">
    <location>
        <begin position="144"/>
        <end position="163"/>
    </location>
</feature>
<feature type="transmembrane region" description="Helical" evidence="1">
    <location>
        <begin position="413"/>
        <end position="433"/>
    </location>
</feature>
<keyword evidence="3" id="KW-1185">Reference proteome</keyword>
<feature type="transmembrane region" description="Helical" evidence="1">
    <location>
        <begin position="470"/>
        <end position="491"/>
    </location>
</feature>
<evidence type="ECO:0000313" key="3">
    <source>
        <dbReference type="Proteomes" id="UP000001887"/>
    </source>
</evidence>
<evidence type="ECO:0000313" key="2">
    <source>
        <dbReference type="EMBL" id="ADB18968.1"/>
    </source>
</evidence>
<evidence type="ECO:0008006" key="4">
    <source>
        <dbReference type="Google" id="ProtNLM"/>
    </source>
</evidence>
<feature type="transmembrane region" description="Helical" evidence="1">
    <location>
        <begin position="262"/>
        <end position="283"/>
    </location>
</feature>
<keyword evidence="1" id="KW-0472">Membrane</keyword>